<keyword evidence="5" id="KW-1185">Reference proteome</keyword>
<feature type="transmembrane region" description="Helical" evidence="1">
    <location>
        <begin position="48"/>
        <end position="66"/>
    </location>
</feature>
<reference evidence="4" key="3">
    <citation type="submission" date="2015-04" db="UniProtKB">
        <authorList>
            <consortium name="EnsemblPlants"/>
        </authorList>
    </citation>
    <scope>IDENTIFICATION</scope>
    <source>
        <strain evidence="4">cv. Jemalong A17</strain>
    </source>
</reference>
<gene>
    <name evidence="2" type="ordered locus">MTR_8g007310</name>
    <name evidence="3" type="ORF">MtrunA17_Chr8g0335871</name>
</gene>
<evidence type="ECO:0000313" key="5">
    <source>
        <dbReference type="Proteomes" id="UP000002051"/>
    </source>
</evidence>
<protein>
    <submittedName>
        <fullName evidence="2">Transmembrane protein, putative</fullName>
    </submittedName>
</protein>
<dbReference type="Proteomes" id="UP000002051">
    <property type="component" value="Chromosome 8"/>
</dbReference>
<proteinExistence type="predicted"/>
<feature type="transmembrane region" description="Helical" evidence="1">
    <location>
        <begin position="78"/>
        <end position="100"/>
    </location>
</feature>
<dbReference type="EMBL" id="PSQE01000008">
    <property type="protein sequence ID" value="RHN38686.1"/>
    <property type="molecule type" value="Genomic_DNA"/>
</dbReference>
<organism evidence="4">
    <name type="scientific">Medicago truncatula</name>
    <name type="common">Barrel medic</name>
    <name type="synonym">Medicago tribuloides</name>
    <dbReference type="NCBI Taxonomy" id="3880"/>
    <lineage>
        <taxon>Eukaryota</taxon>
        <taxon>Viridiplantae</taxon>
        <taxon>Streptophyta</taxon>
        <taxon>Embryophyta</taxon>
        <taxon>Tracheophyta</taxon>
        <taxon>Spermatophyta</taxon>
        <taxon>Magnoliopsida</taxon>
        <taxon>eudicotyledons</taxon>
        <taxon>Gunneridae</taxon>
        <taxon>Pentapetalae</taxon>
        <taxon>rosids</taxon>
        <taxon>fabids</taxon>
        <taxon>Fabales</taxon>
        <taxon>Fabaceae</taxon>
        <taxon>Papilionoideae</taxon>
        <taxon>50 kb inversion clade</taxon>
        <taxon>NPAAA clade</taxon>
        <taxon>Hologalegina</taxon>
        <taxon>IRL clade</taxon>
        <taxon>Trifolieae</taxon>
        <taxon>Medicago</taxon>
    </lineage>
</organism>
<keyword evidence="1 2" id="KW-0812">Transmembrane</keyword>
<name>G7ZVT3_MEDTR</name>
<evidence type="ECO:0000256" key="1">
    <source>
        <dbReference type="SAM" id="Phobius"/>
    </source>
</evidence>
<dbReference type="PaxDb" id="3880-AES83321"/>
<evidence type="ECO:0000313" key="4">
    <source>
        <dbReference type="EnsemblPlants" id="KEH17907"/>
    </source>
</evidence>
<feature type="transmembrane region" description="Helical" evidence="1">
    <location>
        <begin position="129"/>
        <end position="148"/>
    </location>
</feature>
<dbReference type="AlphaFoldDB" id="G7ZVT3"/>
<feature type="transmembrane region" description="Helical" evidence="1">
    <location>
        <begin position="106"/>
        <end position="122"/>
    </location>
</feature>
<evidence type="ECO:0000313" key="2">
    <source>
        <dbReference type="EMBL" id="KEH17907.1"/>
    </source>
</evidence>
<keyword evidence="1" id="KW-0472">Membrane</keyword>
<evidence type="ECO:0000313" key="3">
    <source>
        <dbReference type="EMBL" id="RHN38686.1"/>
    </source>
</evidence>
<sequence length="190" mass="21546">MVVKGMEDQVIPLMEEYKPVINTSDCEKGMIKGFVEMEESDAVQATSIVAQGTITLCLILAIFLILSRNFMAKHENIIMVILVPLYLFIQFGLCSVAITFPVDNRVFGILFMLVIFSAVSVIEVSIFSWTVASIFLIFWAIMFPQLLIRHWKVISTEDVVFSKGIQRFIAIICVISILYTIKSIVYNIYV</sequence>
<dbReference type="Proteomes" id="UP000265566">
    <property type="component" value="Chromosome 8"/>
</dbReference>
<reference evidence="3" key="4">
    <citation type="journal article" date="2018" name="Nat. Plants">
        <title>Whole-genome landscape of Medicago truncatula symbiotic genes.</title>
        <authorList>
            <person name="Pecrix Y."/>
            <person name="Gamas P."/>
            <person name="Carrere S."/>
        </authorList>
    </citation>
    <scope>NUCLEOTIDE SEQUENCE</scope>
    <source>
        <tissue evidence="3">Leaves</tissue>
    </source>
</reference>
<dbReference type="Gramene" id="rna44646">
    <property type="protein sequence ID" value="RHN38686.1"/>
    <property type="gene ID" value="gene44646"/>
</dbReference>
<reference evidence="2 5" key="1">
    <citation type="journal article" date="2011" name="Nature">
        <title>The Medicago genome provides insight into the evolution of rhizobial symbioses.</title>
        <authorList>
            <person name="Young N.D."/>
            <person name="Debelle F."/>
            <person name="Oldroyd G.E."/>
            <person name="Geurts R."/>
            <person name="Cannon S.B."/>
            <person name="Udvardi M.K."/>
            <person name="Benedito V.A."/>
            <person name="Mayer K.F."/>
            <person name="Gouzy J."/>
            <person name="Schoof H."/>
            <person name="Van de Peer Y."/>
            <person name="Proost S."/>
            <person name="Cook D.R."/>
            <person name="Meyers B.C."/>
            <person name="Spannagl M."/>
            <person name="Cheung F."/>
            <person name="De Mita S."/>
            <person name="Krishnakumar V."/>
            <person name="Gundlach H."/>
            <person name="Zhou S."/>
            <person name="Mudge J."/>
            <person name="Bharti A.K."/>
            <person name="Murray J.D."/>
            <person name="Naoumkina M.A."/>
            <person name="Rosen B."/>
            <person name="Silverstein K.A."/>
            <person name="Tang H."/>
            <person name="Rombauts S."/>
            <person name="Zhao P.X."/>
            <person name="Zhou P."/>
            <person name="Barbe V."/>
            <person name="Bardou P."/>
            <person name="Bechner M."/>
            <person name="Bellec A."/>
            <person name="Berger A."/>
            <person name="Berges H."/>
            <person name="Bidwell S."/>
            <person name="Bisseling T."/>
            <person name="Choisne N."/>
            <person name="Couloux A."/>
            <person name="Denny R."/>
            <person name="Deshpande S."/>
            <person name="Dai X."/>
            <person name="Doyle J.J."/>
            <person name="Dudez A.M."/>
            <person name="Farmer A.D."/>
            <person name="Fouteau S."/>
            <person name="Franken C."/>
            <person name="Gibelin C."/>
            <person name="Gish J."/>
            <person name="Goldstein S."/>
            <person name="Gonzalez A.J."/>
            <person name="Green P.J."/>
            <person name="Hallab A."/>
            <person name="Hartog M."/>
            <person name="Hua A."/>
            <person name="Humphray S.J."/>
            <person name="Jeong D.H."/>
            <person name="Jing Y."/>
            <person name="Jocker A."/>
            <person name="Kenton S.M."/>
            <person name="Kim D.J."/>
            <person name="Klee K."/>
            <person name="Lai H."/>
            <person name="Lang C."/>
            <person name="Lin S."/>
            <person name="Macmil S.L."/>
            <person name="Magdelenat G."/>
            <person name="Matthews L."/>
            <person name="McCorrison J."/>
            <person name="Monaghan E.L."/>
            <person name="Mun J.H."/>
            <person name="Najar F.Z."/>
            <person name="Nicholson C."/>
            <person name="Noirot C."/>
            <person name="O'Bleness M."/>
            <person name="Paule C.R."/>
            <person name="Poulain J."/>
            <person name="Prion F."/>
            <person name="Qin B."/>
            <person name="Qu C."/>
            <person name="Retzel E.F."/>
            <person name="Riddle C."/>
            <person name="Sallet E."/>
            <person name="Samain S."/>
            <person name="Samson N."/>
            <person name="Sanders I."/>
            <person name="Saurat O."/>
            <person name="Scarpelli C."/>
            <person name="Schiex T."/>
            <person name="Segurens B."/>
            <person name="Severin A.J."/>
            <person name="Sherrier D.J."/>
            <person name="Shi R."/>
            <person name="Sims S."/>
            <person name="Singer S.R."/>
            <person name="Sinharoy S."/>
            <person name="Sterck L."/>
            <person name="Viollet A."/>
            <person name="Wang B.B."/>
            <person name="Wang K."/>
            <person name="Wang M."/>
            <person name="Wang X."/>
            <person name="Warfsmann J."/>
            <person name="Weissenbach J."/>
            <person name="White D.D."/>
            <person name="White J.D."/>
            <person name="Wiley G.B."/>
            <person name="Wincker P."/>
            <person name="Xing Y."/>
            <person name="Yang L."/>
            <person name="Yao Z."/>
            <person name="Ying F."/>
            <person name="Zhai J."/>
            <person name="Zhou L."/>
            <person name="Zuber A."/>
            <person name="Denarie J."/>
            <person name="Dixon R.A."/>
            <person name="May G.D."/>
            <person name="Schwartz D.C."/>
            <person name="Rogers J."/>
            <person name="Quetier F."/>
            <person name="Town C.D."/>
            <person name="Roe B.A."/>
        </authorList>
    </citation>
    <scope>NUCLEOTIDE SEQUENCE [LARGE SCALE GENOMIC DNA]</scope>
    <source>
        <strain evidence="2">A17</strain>
        <strain evidence="4 5">cv. Jemalong A17</strain>
    </source>
</reference>
<feature type="transmembrane region" description="Helical" evidence="1">
    <location>
        <begin position="168"/>
        <end position="189"/>
    </location>
</feature>
<dbReference type="EnsemblPlants" id="KEH17907">
    <property type="protein sequence ID" value="KEH17907"/>
    <property type="gene ID" value="MTR_8g007310"/>
</dbReference>
<dbReference type="EMBL" id="CM001224">
    <property type="protein sequence ID" value="KEH17907.1"/>
    <property type="molecule type" value="Genomic_DNA"/>
</dbReference>
<accession>G7ZVT3</accession>
<reference evidence="2 5" key="2">
    <citation type="journal article" date="2014" name="BMC Genomics">
        <title>An improved genome release (version Mt4.0) for the model legume Medicago truncatula.</title>
        <authorList>
            <person name="Tang H."/>
            <person name="Krishnakumar V."/>
            <person name="Bidwell S."/>
            <person name="Rosen B."/>
            <person name="Chan A."/>
            <person name="Zhou S."/>
            <person name="Gentzbittel L."/>
            <person name="Childs K.L."/>
            <person name="Yandell M."/>
            <person name="Gundlach H."/>
            <person name="Mayer K.F."/>
            <person name="Schwartz D.C."/>
            <person name="Town C.D."/>
        </authorList>
    </citation>
    <scope>GENOME REANNOTATION</scope>
    <source>
        <strain evidence="2">A17</strain>
        <strain evidence="4 5">cv. Jemalong A17</strain>
    </source>
</reference>
<keyword evidence="1" id="KW-1133">Transmembrane helix</keyword>
<dbReference type="HOGENOM" id="CLU_107338_0_0_1"/>